<comment type="caution">
    <text evidence="3">The sequence shown here is derived from an EMBL/GenBank/DDBJ whole genome shotgun (WGS) entry which is preliminary data.</text>
</comment>
<sequence>MIKREDGQSLVEFALVLPVLLLVLVGILDFGRIMYTHLQLEMVTQEAVRLGGLGQTDAQIRSYASDKFNGDSSKLAITVSPGGTRRAGTYVTVEMTYPETFFKPLGSVSIPYTVKTSSTIRVE</sequence>
<feature type="transmembrane region" description="Helical" evidence="1">
    <location>
        <begin position="13"/>
        <end position="35"/>
    </location>
</feature>
<feature type="domain" description="TadE-like" evidence="2">
    <location>
        <begin position="7"/>
        <end position="49"/>
    </location>
</feature>
<keyword evidence="4" id="KW-1185">Reference proteome</keyword>
<dbReference type="Pfam" id="PF07811">
    <property type="entry name" value="TadE"/>
    <property type="match status" value="1"/>
</dbReference>
<dbReference type="RefSeq" id="WP_385937578.1">
    <property type="nucleotide sequence ID" value="NZ_JBHSOZ010000002.1"/>
</dbReference>
<dbReference type="Proteomes" id="UP001596142">
    <property type="component" value="Unassembled WGS sequence"/>
</dbReference>
<evidence type="ECO:0000256" key="1">
    <source>
        <dbReference type="SAM" id="Phobius"/>
    </source>
</evidence>
<keyword evidence="1" id="KW-0472">Membrane</keyword>
<dbReference type="InterPro" id="IPR012495">
    <property type="entry name" value="TadE-like_dom"/>
</dbReference>
<name>A0ABW0YG39_9BACI</name>
<reference evidence="4" key="1">
    <citation type="journal article" date="2019" name="Int. J. Syst. Evol. Microbiol.">
        <title>The Global Catalogue of Microorganisms (GCM) 10K type strain sequencing project: providing services to taxonomists for standard genome sequencing and annotation.</title>
        <authorList>
            <consortium name="The Broad Institute Genomics Platform"/>
            <consortium name="The Broad Institute Genome Sequencing Center for Infectious Disease"/>
            <person name="Wu L."/>
            <person name="Ma J."/>
        </authorList>
    </citation>
    <scope>NUCLEOTIDE SEQUENCE [LARGE SCALE GENOMIC DNA]</scope>
    <source>
        <strain evidence="4">CECT 7184</strain>
    </source>
</reference>
<protein>
    <submittedName>
        <fullName evidence="3">TadE/TadG family type IV pilus assembly protein</fullName>
    </submittedName>
</protein>
<proteinExistence type="predicted"/>
<accession>A0ABW0YG39</accession>
<keyword evidence="1" id="KW-1133">Transmembrane helix</keyword>
<gene>
    <name evidence="3" type="ORF">ACFPU1_01255</name>
</gene>
<dbReference type="EMBL" id="JBHSOZ010000002">
    <property type="protein sequence ID" value="MFC5711400.1"/>
    <property type="molecule type" value="Genomic_DNA"/>
</dbReference>
<evidence type="ECO:0000313" key="3">
    <source>
        <dbReference type="EMBL" id="MFC5711400.1"/>
    </source>
</evidence>
<keyword evidence="1" id="KW-0812">Transmembrane</keyword>
<evidence type="ECO:0000313" key="4">
    <source>
        <dbReference type="Proteomes" id="UP001596142"/>
    </source>
</evidence>
<evidence type="ECO:0000259" key="2">
    <source>
        <dbReference type="Pfam" id="PF07811"/>
    </source>
</evidence>
<organism evidence="3 4">
    <name type="scientific">Thalassorhabdus alkalitolerans</name>
    <dbReference type="NCBI Taxonomy" id="2282697"/>
    <lineage>
        <taxon>Bacteria</taxon>
        <taxon>Bacillati</taxon>
        <taxon>Bacillota</taxon>
        <taxon>Bacilli</taxon>
        <taxon>Bacillales</taxon>
        <taxon>Bacillaceae</taxon>
        <taxon>Thalassorhabdus</taxon>
    </lineage>
</organism>